<reference evidence="1 2" key="1">
    <citation type="submission" date="2020-02" db="EMBL/GenBank/DDBJ databases">
        <title>Genome sequence of strain CCNWXJ40-4.</title>
        <authorList>
            <person name="Gao J."/>
            <person name="Sun J."/>
        </authorList>
    </citation>
    <scope>NUCLEOTIDE SEQUENCE [LARGE SCALE GENOMIC DNA]</scope>
    <source>
        <strain evidence="1 2">CCNWXJ 40-4</strain>
    </source>
</reference>
<comment type="caution">
    <text evidence="1">The sequence shown here is derived from an EMBL/GenBank/DDBJ whole genome shotgun (WGS) entry which is preliminary data.</text>
</comment>
<name>A0A6G4W9H3_9HYPH</name>
<evidence type="ECO:0000313" key="2">
    <source>
        <dbReference type="Proteomes" id="UP001642900"/>
    </source>
</evidence>
<proteinExistence type="predicted"/>
<dbReference type="AlphaFoldDB" id="A0A6G4W9H3"/>
<organism evidence="1 2">
    <name type="scientific">Allomesorhizobium camelthorni</name>
    <dbReference type="NCBI Taxonomy" id="475069"/>
    <lineage>
        <taxon>Bacteria</taxon>
        <taxon>Pseudomonadati</taxon>
        <taxon>Pseudomonadota</taxon>
        <taxon>Alphaproteobacteria</taxon>
        <taxon>Hyphomicrobiales</taxon>
        <taxon>Phyllobacteriaceae</taxon>
        <taxon>Allomesorhizobium</taxon>
    </lineage>
</organism>
<evidence type="ECO:0000313" key="1">
    <source>
        <dbReference type="EMBL" id="NGO51425.1"/>
    </source>
</evidence>
<dbReference type="Proteomes" id="UP001642900">
    <property type="component" value="Unassembled WGS sequence"/>
</dbReference>
<accession>A0A6G4W9H3</accession>
<dbReference type="EMBL" id="JAAKZF010000009">
    <property type="protein sequence ID" value="NGO51425.1"/>
    <property type="molecule type" value="Genomic_DNA"/>
</dbReference>
<sequence>MNTANLQLEGLYLAIASINSALVGKGLLTVEEIDMALRRAEANAAGEDRLTEDLRPANRDAVCFPIRLLQIANNSQAAGDVPQFSELARLVGETKRPYNDQM</sequence>
<protein>
    <submittedName>
        <fullName evidence="1">Uncharacterized protein</fullName>
    </submittedName>
</protein>
<dbReference type="RefSeq" id="WP_165026767.1">
    <property type="nucleotide sequence ID" value="NZ_JAAKZF010000009.1"/>
</dbReference>
<gene>
    <name evidence="1" type="ORF">G6N73_09570</name>
</gene>
<keyword evidence="2" id="KW-1185">Reference proteome</keyword>